<dbReference type="OrthoDB" id="291334at2"/>
<dbReference type="EMBL" id="CP003630">
    <property type="protein sequence ID" value="AFZ18890.1"/>
    <property type="molecule type" value="Genomic_DNA"/>
</dbReference>
<dbReference type="KEGG" id="mic:Mic7113_3147"/>
<evidence type="ECO:0000313" key="2">
    <source>
        <dbReference type="EMBL" id="AFZ18890.1"/>
    </source>
</evidence>
<dbReference type="InterPro" id="IPR019268">
    <property type="entry name" value="DUF2278"/>
</dbReference>
<keyword evidence="3" id="KW-1185">Reference proteome</keyword>
<evidence type="ECO:0000259" key="1">
    <source>
        <dbReference type="PROSITE" id="PS51841"/>
    </source>
</evidence>
<dbReference type="AlphaFoldDB" id="K9WEQ5"/>
<dbReference type="eggNOG" id="COG5634">
    <property type="taxonomic scope" value="Bacteria"/>
</dbReference>
<dbReference type="PROSITE" id="PS51841">
    <property type="entry name" value="LTD"/>
    <property type="match status" value="1"/>
</dbReference>
<gene>
    <name evidence="2" type="ORF">Mic7113_3147</name>
</gene>
<dbReference type="STRING" id="1173027.Mic7113_3147"/>
<organism evidence="2 3">
    <name type="scientific">Allocoleopsis franciscana PCC 7113</name>
    <dbReference type="NCBI Taxonomy" id="1173027"/>
    <lineage>
        <taxon>Bacteria</taxon>
        <taxon>Bacillati</taxon>
        <taxon>Cyanobacteriota</taxon>
        <taxon>Cyanophyceae</taxon>
        <taxon>Coleofasciculales</taxon>
        <taxon>Coleofasciculaceae</taxon>
        <taxon>Allocoleopsis</taxon>
        <taxon>Allocoleopsis franciscana</taxon>
    </lineage>
</organism>
<name>K9WEQ5_9CYAN</name>
<sequence length="341" mass="37479">MPIKNYGVLKGRAVAGKMENDDKSPHYQVHVKDNQQSYRLAINVQSVLAPVDLLYFVDDDFDHSITDKLTALDLGFHLLPSKPGELALDYIRGNLFDVTQMKPLPYNVPGPDNDLNELIDLYIQRAIKSDKAVVYAFGEKWGPETKADKIFGFRPGNGVHDIHMNQGSSGTFQKYNGVYQDGGLLIHFPERNQWVAAFFAFQSQSFHTDDVKGNPLVTTPDKPPLPLDPTTPTVAAQVRIIAALVNPMGEDPGKESVTLLNASPAPVDLTGWALADRLKRKYTLTGIIESGACMRVPLSGTDVQLANDGGIITLLDAQGIKIDGVSYTKEEAKKQGWTIVF</sequence>
<evidence type="ECO:0000313" key="3">
    <source>
        <dbReference type="Proteomes" id="UP000010471"/>
    </source>
</evidence>
<proteinExistence type="predicted"/>
<accession>K9WEQ5</accession>
<protein>
    <recommendedName>
        <fullName evidence="1">LTD domain-containing protein</fullName>
    </recommendedName>
</protein>
<dbReference type="Pfam" id="PF10042">
    <property type="entry name" value="DUF2278"/>
    <property type="match status" value="1"/>
</dbReference>
<reference evidence="2 3" key="1">
    <citation type="submission" date="2012-06" db="EMBL/GenBank/DDBJ databases">
        <title>Finished chromosome of genome of Microcoleus sp. PCC 7113.</title>
        <authorList>
            <consortium name="US DOE Joint Genome Institute"/>
            <person name="Gugger M."/>
            <person name="Coursin T."/>
            <person name="Rippka R."/>
            <person name="Tandeau De Marsac N."/>
            <person name="Huntemann M."/>
            <person name="Wei C.-L."/>
            <person name="Han J."/>
            <person name="Detter J.C."/>
            <person name="Han C."/>
            <person name="Tapia R."/>
            <person name="Chen A."/>
            <person name="Kyrpides N."/>
            <person name="Mavromatis K."/>
            <person name="Markowitz V."/>
            <person name="Szeto E."/>
            <person name="Ivanova N."/>
            <person name="Pagani I."/>
            <person name="Pati A."/>
            <person name="Goodwin L."/>
            <person name="Nordberg H.P."/>
            <person name="Cantor M.N."/>
            <person name="Hua S.X."/>
            <person name="Woyke T."/>
            <person name="Kerfeld C.A."/>
        </authorList>
    </citation>
    <scope>NUCLEOTIDE SEQUENCE [LARGE SCALE GENOMIC DNA]</scope>
    <source>
        <strain evidence="2 3">PCC 7113</strain>
    </source>
</reference>
<dbReference type="HOGENOM" id="CLU_067370_0_0_3"/>
<dbReference type="InterPro" id="IPR001322">
    <property type="entry name" value="Lamin_tail_dom"/>
</dbReference>
<dbReference type="Proteomes" id="UP000010471">
    <property type="component" value="Chromosome"/>
</dbReference>
<feature type="domain" description="LTD" evidence="1">
    <location>
        <begin position="230"/>
        <end position="329"/>
    </location>
</feature>
<dbReference type="Pfam" id="PF00932">
    <property type="entry name" value="LTD"/>
    <property type="match status" value="1"/>
</dbReference>
<dbReference type="RefSeq" id="WP_015183035.1">
    <property type="nucleotide sequence ID" value="NC_019738.1"/>
</dbReference>
<dbReference type="PATRIC" id="fig|1173027.3.peg.3471"/>
<dbReference type="SUPFAM" id="SSF74853">
    <property type="entry name" value="Lamin A/C globular tail domain"/>
    <property type="match status" value="1"/>
</dbReference>
<dbReference type="InterPro" id="IPR036415">
    <property type="entry name" value="Lamin_tail_dom_sf"/>
</dbReference>